<dbReference type="EnsemblMetazoa" id="SMAR012343-RA">
    <property type="protein sequence ID" value="SMAR012343-PA"/>
    <property type="gene ID" value="SMAR012343"/>
</dbReference>
<dbReference type="SMART" id="SM00320">
    <property type="entry name" value="WD40"/>
    <property type="match status" value="3"/>
</dbReference>
<dbReference type="OMA" id="VWEDMRA"/>
<keyword evidence="4 11" id="KW-0853">WD repeat</keyword>
<proteinExistence type="inferred from homology"/>
<keyword evidence="10" id="KW-0966">Cell projection</keyword>
<dbReference type="PROSITE" id="PS50082">
    <property type="entry name" value="WD_REPEATS_2"/>
    <property type="match status" value="1"/>
</dbReference>
<dbReference type="Pfam" id="PF00400">
    <property type="entry name" value="WD40"/>
    <property type="match status" value="1"/>
</dbReference>
<dbReference type="InterPro" id="IPR036322">
    <property type="entry name" value="WD40_repeat_dom_sf"/>
</dbReference>
<dbReference type="FunFam" id="2.130.10.10:FF:000251">
    <property type="entry name" value="Dynein axonemal intermediate chain 1"/>
    <property type="match status" value="1"/>
</dbReference>
<evidence type="ECO:0000256" key="7">
    <source>
        <dbReference type="ARBA" id="ARBA00023017"/>
    </source>
</evidence>
<dbReference type="InterPro" id="IPR001680">
    <property type="entry name" value="WD40_rpt"/>
</dbReference>
<protein>
    <submittedName>
        <fullName evidence="13">Uncharacterized protein</fullName>
    </submittedName>
</protein>
<dbReference type="HOGENOM" id="CLU_015820_2_0_1"/>
<evidence type="ECO:0000256" key="6">
    <source>
        <dbReference type="ARBA" id="ARBA00022737"/>
    </source>
</evidence>
<name>T1JEU0_STRMM</name>
<comment type="similarity">
    <text evidence="2">Belongs to the dynein intermediate chain family.</text>
</comment>
<dbReference type="GO" id="GO:0036157">
    <property type="term" value="C:outer dynein arm"/>
    <property type="evidence" value="ECO:0007669"/>
    <property type="project" value="TreeGrafter"/>
</dbReference>
<sequence>MSAKVPPKKPPIVPPLTTSATKIGKVEMARKARAKSLTGAMFDEEEPEEEMNKSYDEPVQLTDPELKEEITRVLTTENPNQIKNLIVFNYKEMAFQQISITDHTVHHIEIPSKVITPKPNESRRTSTNEPEEVGKPAPIKPAPNKFNYNDRAAQTYNLPVRKQEMQTLPPPRQVIIGNVSQGEIYDAYTAYAEQMAKVKGQRKEESSDSLADDLSKISLTIKIMERMVNQNIFDEIMQDFKYWEDKADEFRLPDGMLLPLWKFSHDDARGLTVTAVKWSLRYHDLFAATYGSVDYLKQQYGIICIHTLKNPAYPEFMASVDSGLLCVDINPQQPYLIAVGYYDGNVAVFDVKSGNKSPKFQCDPKEGKHQNPVWKVRVRWQENNLDGNLNFVSISSDGRVTNWVLFKSELRFADIVHLRTQTAPLEGPGGAQLDIKGAGTAIAFHRVNKSLFIVGTEEGQMFRCSKIYSNRFLQTYVAHSMAIHEISWNAYHPDIFLTCSADWTVKLWDYKINRPLFVFDLNSSVADVAWAPYAATVFAACTSDGKVFVFDLHVNKYKAVCEQIVVQKKGTALSSISFNQLHPIIVAGDSKGFTTCLKLSPNLRRAFKDNKTTDPEKFKELEMGKLLKILAIVRLSE</sequence>
<evidence type="ECO:0000256" key="1">
    <source>
        <dbReference type="ARBA" id="ARBA00004430"/>
    </source>
</evidence>
<evidence type="ECO:0000256" key="5">
    <source>
        <dbReference type="ARBA" id="ARBA00022701"/>
    </source>
</evidence>
<dbReference type="GO" id="GO:0045504">
    <property type="term" value="F:dynein heavy chain binding"/>
    <property type="evidence" value="ECO:0007669"/>
    <property type="project" value="TreeGrafter"/>
</dbReference>
<evidence type="ECO:0000256" key="8">
    <source>
        <dbReference type="ARBA" id="ARBA00023175"/>
    </source>
</evidence>
<keyword evidence="7" id="KW-0243">Dynein</keyword>
<comment type="subcellular location">
    <subcellularLocation>
        <location evidence="1">Cytoplasm</location>
        <location evidence="1">Cytoskeleton</location>
        <location evidence="1">Cilium axoneme</location>
    </subcellularLocation>
</comment>
<keyword evidence="8" id="KW-0505">Motor protein</keyword>
<evidence type="ECO:0000313" key="14">
    <source>
        <dbReference type="Proteomes" id="UP000014500"/>
    </source>
</evidence>
<dbReference type="GO" id="GO:0005874">
    <property type="term" value="C:microtubule"/>
    <property type="evidence" value="ECO:0007669"/>
    <property type="project" value="UniProtKB-KW"/>
</dbReference>
<keyword evidence="3" id="KW-0963">Cytoplasm</keyword>
<keyword evidence="5" id="KW-0493">Microtubule</keyword>
<organism evidence="13 14">
    <name type="scientific">Strigamia maritima</name>
    <name type="common">European centipede</name>
    <name type="synonym">Geophilus maritimus</name>
    <dbReference type="NCBI Taxonomy" id="126957"/>
    <lineage>
        <taxon>Eukaryota</taxon>
        <taxon>Metazoa</taxon>
        <taxon>Ecdysozoa</taxon>
        <taxon>Arthropoda</taxon>
        <taxon>Myriapoda</taxon>
        <taxon>Chilopoda</taxon>
        <taxon>Pleurostigmophora</taxon>
        <taxon>Geophilomorpha</taxon>
        <taxon>Linotaeniidae</taxon>
        <taxon>Strigamia</taxon>
    </lineage>
</organism>
<dbReference type="InterPro" id="IPR015943">
    <property type="entry name" value="WD40/YVTN_repeat-like_dom_sf"/>
</dbReference>
<dbReference type="eggNOG" id="KOG1587">
    <property type="taxonomic scope" value="Eukaryota"/>
</dbReference>
<dbReference type="Proteomes" id="UP000014500">
    <property type="component" value="Unassembled WGS sequence"/>
</dbReference>
<dbReference type="GO" id="GO:0045503">
    <property type="term" value="F:dynein light chain binding"/>
    <property type="evidence" value="ECO:0007669"/>
    <property type="project" value="TreeGrafter"/>
</dbReference>
<evidence type="ECO:0000256" key="3">
    <source>
        <dbReference type="ARBA" id="ARBA00022490"/>
    </source>
</evidence>
<evidence type="ECO:0000256" key="9">
    <source>
        <dbReference type="ARBA" id="ARBA00023212"/>
    </source>
</evidence>
<feature type="repeat" description="WD" evidence="11">
    <location>
        <begin position="476"/>
        <end position="518"/>
    </location>
</feature>
<reference evidence="13" key="2">
    <citation type="submission" date="2015-02" db="UniProtKB">
        <authorList>
            <consortium name="EnsemblMetazoa"/>
        </authorList>
    </citation>
    <scope>IDENTIFICATION</scope>
</reference>
<evidence type="ECO:0000313" key="13">
    <source>
        <dbReference type="EnsemblMetazoa" id="SMAR012343-PA"/>
    </source>
</evidence>
<dbReference type="GO" id="GO:0003341">
    <property type="term" value="P:cilium movement"/>
    <property type="evidence" value="ECO:0007669"/>
    <property type="project" value="TreeGrafter"/>
</dbReference>
<keyword evidence="9" id="KW-0206">Cytoskeleton</keyword>
<dbReference type="PANTHER" id="PTHR12442">
    <property type="entry name" value="DYNEIN INTERMEDIATE CHAIN"/>
    <property type="match status" value="1"/>
</dbReference>
<evidence type="ECO:0000256" key="12">
    <source>
        <dbReference type="SAM" id="MobiDB-lite"/>
    </source>
</evidence>
<dbReference type="PANTHER" id="PTHR12442:SF11">
    <property type="entry name" value="DYNEIN AXONEMAL INTERMEDIATE CHAIN 1"/>
    <property type="match status" value="1"/>
</dbReference>
<evidence type="ECO:0000256" key="10">
    <source>
        <dbReference type="ARBA" id="ARBA00023273"/>
    </source>
</evidence>
<dbReference type="Gene3D" id="2.130.10.10">
    <property type="entry name" value="YVTN repeat-like/Quinoprotein amine dehydrogenase"/>
    <property type="match status" value="2"/>
</dbReference>
<dbReference type="STRING" id="126957.T1JEU0"/>
<dbReference type="InterPro" id="IPR050687">
    <property type="entry name" value="Dynein_IC"/>
</dbReference>
<dbReference type="SUPFAM" id="SSF50978">
    <property type="entry name" value="WD40 repeat-like"/>
    <property type="match status" value="1"/>
</dbReference>
<accession>T1JEU0</accession>
<evidence type="ECO:0000256" key="4">
    <source>
        <dbReference type="ARBA" id="ARBA00022574"/>
    </source>
</evidence>
<feature type="region of interest" description="Disordered" evidence="12">
    <location>
        <begin position="37"/>
        <end position="57"/>
    </location>
</feature>
<dbReference type="PhylomeDB" id="T1JEU0"/>
<reference evidence="14" key="1">
    <citation type="submission" date="2011-05" db="EMBL/GenBank/DDBJ databases">
        <authorList>
            <person name="Richards S.R."/>
            <person name="Qu J."/>
            <person name="Jiang H."/>
            <person name="Jhangiani S.N."/>
            <person name="Agravi P."/>
            <person name="Goodspeed R."/>
            <person name="Gross S."/>
            <person name="Mandapat C."/>
            <person name="Jackson L."/>
            <person name="Mathew T."/>
            <person name="Pu L."/>
            <person name="Thornton R."/>
            <person name="Saada N."/>
            <person name="Wilczek-Boney K.B."/>
            <person name="Lee S."/>
            <person name="Kovar C."/>
            <person name="Wu Y."/>
            <person name="Scherer S.E."/>
            <person name="Worley K.C."/>
            <person name="Muzny D.M."/>
            <person name="Gibbs R."/>
        </authorList>
    </citation>
    <scope>NUCLEOTIDE SEQUENCE</scope>
    <source>
        <strain evidence="14">Brora</strain>
    </source>
</reference>
<keyword evidence="14" id="KW-1185">Reference proteome</keyword>
<evidence type="ECO:0000256" key="11">
    <source>
        <dbReference type="PROSITE-ProRule" id="PRU00221"/>
    </source>
</evidence>
<dbReference type="GO" id="GO:0036158">
    <property type="term" value="P:outer dynein arm assembly"/>
    <property type="evidence" value="ECO:0007669"/>
    <property type="project" value="TreeGrafter"/>
</dbReference>
<dbReference type="EMBL" id="JH432130">
    <property type="status" value="NOT_ANNOTATED_CDS"/>
    <property type="molecule type" value="Genomic_DNA"/>
</dbReference>
<keyword evidence="6" id="KW-0677">Repeat</keyword>
<evidence type="ECO:0000256" key="2">
    <source>
        <dbReference type="ARBA" id="ARBA00011059"/>
    </source>
</evidence>
<dbReference type="AlphaFoldDB" id="T1JEU0"/>
<feature type="region of interest" description="Disordered" evidence="12">
    <location>
        <begin position="112"/>
        <end position="144"/>
    </location>
</feature>